<evidence type="ECO:0000313" key="6">
    <source>
        <dbReference type="Proteomes" id="UP001154282"/>
    </source>
</evidence>
<dbReference type="GO" id="GO:0005886">
    <property type="term" value="C:plasma membrane"/>
    <property type="evidence" value="ECO:0007669"/>
    <property type="project" value="TreeGrafter"/>
</dbReference>
<proteinExistence type="predicted"/>
<keyword evidence="4" id="KW-0111">Calcium/phospholipid-binding</keyword>
<sequence>MRATHLPYSAQDLQAAELILKETVECLCTPHVYFSKAMDEALKNGAEENAKKGLTRVIVTRADLDMKETETTFNNLYGATLAHRVEEATNGNYKDLLLTLITRDQTS</sequence>
<dbReference type="InterPro" id="IPR037104">
    <property type="entry name" value="Annexin_sf"/>
</dbReference>
<dbReference type="InterPro" id="IPR018502">
    <property type="entry name" value="Annexin_repeat"/>
</dbReference>
<organism evidence="5 6">
    <name type="scientific">Linum tenue</name>
    <dbReference type="NCBI Taxonomy" id="586396"/>
    <lineage>
        <taxon>Eukaryota</taxon>
        <taxon>Viridiplantae</taxon>
        <taxon>Streptophyta</taxon>
        <taxon>Embryophyta</taxon>
        <taxon>Tracheophyta</taxon>
        <taxon>Spermatophyta</taxon>
        <taxon>Magnoliopsida</taxon>
        <taxon>eudicotyledons</taxon>
        <taxon>Gunneridae</taxon>
        <taxon>Pentapetalae</taxon>
        <taxon>rosids</taxon>
        <taxon>fabids</taxon>
        <taxon>Malpighiales</taxon>
        <taxon>Linaceae</taxon>
        <taxon>Linum</taxon>
    </lineage>
</organism>
<keyword evidence="1" id="KW-0677">Repeat</keyword>
<keyword evidence="3" id="KW-0041">Annexin</keyword>
<keyword evidence="2" id="KW-0106">Calcium</keyword>
<dbReference type="GO" id="GO:0001786">
    <property type="term" value="F:phosphatidylserine binding"/>
    <property type="evidence" value="ECO:0007669"/>
    <property type="project" value="TreeGrafter"/>
</dbReference>
<dbReference type="Gene3D" id="1.10.220.10">
    <property type="entry name" value="Annexin"/>
    <property type="match status" value="1"/>
</dbReference>
<dbReference type="GO" id="GO:0009414">
    <property type="term" value="P:response to water deprivation"/>
    <property type="evidence" value="ECO:0007669"/>
    <property type="project" value="TreeGrafter"/>
</dbReference>
<dbReference type="GO" id="GO:0009408">
    <property type="term" value="P:response to heat"/>
    <property type="evidence" value="ECO:0007669"/>
    <property type="project" value="TreeGrafter"/>
</dbReference>
<dbReference type="GO" id="GO:0005509">
    <property type="term" value="F:calcium ion binding"/>
    <property type="evidence" value="ECO:0007669"/>
    <property type="project" value="InterPro"/>
</dbReference>
<evidence type="ECO:0000256" key="2">
    <source>
        <dbReference type="ARBA" id="ARBA00022837"/>
    </source>
</evidence>
<dbReference type="GO" id="GO:0005737">
    <property type="term" value="C:cytoplasm"/>
    <property type="evidence" value="ECO:0007669"/>
    <property type="project" value="TreeGrafter"/>
</dbReference>
<name>A0AAV0RS33_9ROSI</name>
<dbReference type="SUPFAM" id="SSF47874">
    <property type="entry name" value="Annexin"/>
    <property type="match status" value="1"/>
</dbReference>
<dbReference type="GO" id="GO:0005544">
    <property type="term" value="F:calcium-dependent phospholipid binding"/>
    <property type="evidence" value="ECO:0007669"/>
    <property type="project" value="UniProtKB-KW"/>
</dbReference>
<dbReference type="PROSITE" id="PS51897">
    <property type="entry name" value="ANNEXIN_2"/>
    <property type="match status" value="1"/>
</dbReference>
<evidence type="ECO:0000313" key="5">
    <source>
        <dbReference type="EMBL" id="CAI0560240.1"/>
    </source>
</evidence>
<evidence type="ECO:0000256" key="1">
    <source>
        <dbReference type="ARBA" id="ARBA00022737"/>
    </source>
</evidence>
<dbReference type="FunFam" id="1.10.220.10:FF:000014">
    <property type="entry name" value="annexin D4"/>
    <property type="match status" value="1"/>
</dbReference>
<accession>A0AAV0RS33</accession>
<dbReference type="Proteomes" id="UP001154282">
    <property type="component" value="Unassembled WGS sequence"/>
</dbReference>
<reference evidence="5" key="1">
    <citation type="submission" date="2022-08" db="EMBL/GenBank/DDBJ databases">
        <authorList>
            <person name="Gutierrez-Valencia J."/>
        </authorList>
    </citation>
    <scope>NUCLEOTIDE SEQUENCE</scope>
</reference>
<keyword evidence="6" id="KW-1185">Reference proteome</keyword>
<dbReference type="AlphaFoldDB" id="A0AAV0RS33"/>
<protein>
    <submittedName>
        <fullName evidence="5">Uncharacterized protein</fullName>
    </submittedName>
</protein>
<gene>
    <name evidence="5" type="ORF">LITE_LOCUS49605</name>
</gene>
<dbReference type="Pfam" id="PF00191">
    <property type="entry name" value="Annexin"/>
    <property type="match status" value="1"/>
</dbReference>
<dbReference type="GO" id="GO:0009409">
    <property type="term" value="P:response to cold"/>
    <property type="evidence" value="ECO:0007669"/>
    <property type="project" value="TreeGrafter"/>
</dbReference>
<dbReference type="PANTHER" id="PTHR10502">
    <property type="entry name" value="ANNEXIN"/>
    <property type="match status" value="1"/>
</dbReference>
<dbReference type="GO" id="GO:0009651">
    <property type="term" value="P:response to salt stress"/>
    <property type="evidence" value="ECO:0007669"/>
    <property type="project" value="TreeGrafter"/>
</dbReference>
<dbReference type="PANTHER" id="PTHR10502:SF196">
    <property type="entry name" value="ANNEXIN D4"/>
    <property type="match status" value="1"/>
</dbReference>
<evidence type="ECO:0000256" key="3">
    <source>
        <dbReference type="ARBA" id="ARBA00023216"/>
    </source>
</evidence>
<evidence type="ECO:0000256" key="4">
    <source>
        <dbReference type="ARBA" id="ARBA00023302"/>
    </source>
</evidence>
<dbReference type="EMBL" id="CAMGYJ010000011">
    <property type="protein sequence ID" value="CAI0560240.1"/>
    <property type="molecule type" value="Genomic_DNA"/>
</dbReference>
<dbReference type="SMART" id="SM00335">
    <property type="entry name" value="ANX"/>
    <property type="match status" value="1"/>
</dbReference>
<comment type="caution">
    <text evidence="5">The sequence shown here is derived from an EMBL/GenBank/DDBJ whole genome shotgun (WGS) entry which is preliminary data.</text>
</comment>